<dbReference type="AlphaFoldDB" id="A0A2D2D4R8"/>
<dbReference type="PANTHER" id="PTHR43611:SF3">
    <property type="entry name" value="FLAVIN MONONUCLEOTIDE HYDROLASE 1, CHLOROPLATIC"/>
    <property type="match status" value="1"/>
</dbReference>
<reference evidence="2" key="1">
    <citation type="submission" date="2017-10" db="EMBL/GenBank/DDBJ databases">
        <title>Completed PacBio SMRT sequence of Methylosinus trichosporium OB3b reveals presence of a third large plasmid.</title>
        <authorList>
            <person name="Charles T.C."/>
            <person name="Lynch M.D.J."/>
            <person name="Heil J.R."/>
            <person name="Cheng J."/>
        </authorList>
    </citation>
    <scope>NUCLEOTIDE SEQUENCE [LARGE SCALE GENOMIC DNA]</scope>
    <source>
        <strain evidence="2">OB3b</strain>
    </source>
</reference>
<sequence>MTFPTTVVFDVGNVLLDWNPRHLYRKLFDDPAAMEMFLAEVCTPAWNCELDRGRPFAEAVADLVARFPDFADAIRAYDARWSEMIAGEIEGTVALLERLAERGVPLYALTNLSDEKYESLYERHAFFRRFAGVLVSGRVKMVKPDPAIYRLLLESCELRAEQCLFIDDSAANVDGARRVGLSALQFESPAQIERVLVELRLL</sequence>
<evidence type="ECO:0000313" key="2">
    <source>
        <dbReference type="Proteomes" id="UP000230709"/>
    </source>
</evidence>
<organism evidence="1 2">
    <name type="scientific">Methylosinus trichosporium (strain ATCC 35070 / NCIMB 11131 / UNIQEM 75 / OB3b)</name>
    <dbReference type="NCBI Taxonomy" id="595536"/>
    <lineage>
        <taxon>Bacteria</taxon>
        <taxon>Pseudomonadati</taxon>
        <taxon>Pseudomonadota</taxon>
        <taxon>Alphaproteobacteria</taxon>
        <taxon>Hyphomicrobiales</taxon>
        <taxon>Methylocystaceae</taxon>
        <taxon>Methylosinus</taxon>
    </lineage>
</organism>
<dbReference type="Pfam" id="PF00702">
    <property type="entry name" value="Hydrolase"/>
    <property type="match status" value="1"/>
</dbReference>
<dbReference type="NCBIfam" id="TIGR01509">
    <property type="entry name" value="HAD-SF-IA-v3"/>
    <property type="match status" value="1"/>
</dbReference>
<dbReference type="InterPro" id="IPR006439">
    <property type="entry name" value="HAD-SF_hydro_IA"/>
</dbReference>
<dbReference type="SUPFAM" id="SSF56784">
    <property type="entry name" value="HAD-like"/>
    <property type="match status" value="1"/>
</dbReference>
<protein>
    <submittedName>
        <fullName evidence="1">HAD family phosphatase</fullName>
    </submittedName>
</protein>
<dbReference type="InterPro" id="IPR023198">
    <property type="entry name" value="PGP-like_dom2"/>
</dbReference>
<evidence type="ECO:0000313" key="1">
    <source>
        <dbReference type="EMBL" id="ATQ70007.1"/>
    </source>
</evidence>
<proteinExistence type="predicted"/>
<dbReference type="KEGG" id="mtw:CQW49_20545"/>
<keyword evidence="2" id="KW-1185">Reference proteome</keyword>
<dbReference type="Proteomes" id="UP000230709">
    <property type="component" value="Chromosome"/>
</dbReference>
<dbReference type="SFLD" id="SFLDG01129">
    <property type="entry name" value="C1.5:_HAD__Beta-PGM__Phosphata"/>
    <property type="match status" value="1"/>
</dbReference>
<dbReference type="SFLD" id="SFLDS00003">
    <property type="entry name" value="Haloacid_Dehalogenase"/>
    <property type="match status" value="1"/>
</dbReference>
<dbReference type="InterPro" id="IPR023214">
    <property type="entry name" value="HAD_sf"/>
</dbReference>
<dbReference type="Gene3D" id="3.40.50.1000">
    <property type="entry name" value="HAD superfamily/HAD-like"/>
    <property type="match status" value="1"/>
</dbReference>
<dbReference type="EMBL" id="CP023737">
    <property type="protein sequence ID" value="ATQ70007.1"/>
    <property type="molecule type" value="Genomic_DNA"/>
</dbReference>
<dbReference type="STRING" id="595536.GCA_000178815_01086"/>
<dbReference type="RefSeq" id="WP_003611520.1">
    <property type="nucleotide sequence ID" value="NZ_ADVE02000001.1"/>
</dbReference>
<dbReference type="PANTHER" id="PTHR43611">
    <property type="entry name" value="ALPHA-D-GLUCOSE 1-PHOSPHATE PHOSPHATASE"/>
    <property type="match status" value="1"/>
</dbReference>
<dbReference type="Gene3D" id="1.10.150.240">
    <property type="entry name" value="Putative phosphatase, domain 2"/>
    <property type="match status" value="1"/>
</dbReference>
<gene>
    <name evidence="1" type="ORF">CQW49_20545</name>
</gene>
<dbReference type="InterPro" id="IPR036412">
    <property type="entry name" value="HAD-like_sf"/>
</dbReference>
<accession>A0A2D2D4R8</accession>
<name>A0A2D2D4R8_METT3</name>
<dbReference type="CDD" id="cd02603">
    <property type="entry name" value="HAD_sEH-N_like"/>
    <property type="match status" value="1"/>
</dbReference>